<evidence type="ECO:0000256" key="4">
    <source>
        <dbReference type="ARBA" id="ARBA00023027"/>
    </source>
</evidence>
<dbReference type="Proteomes" id="UP001239994">
    <property type="component" value="Unassembled WGS sequence"/>
</dbReference>
<dbReference type="GO" id="GO:0003950">
    <property type="term" value="F:NAD+ poly-ADP-ribosyltransferase activity"/>
    <property type="evidence" value="ECO:0007669"/>
    <property type="project" value="UniProtKB-UniRule"/>
</dbReference>
<dbReference type="InterPro" id="IPR012677">
    <property type="entry name" value="Nucleotide-bd_a/b_plait_sf"/>
</dbReference>
<accession>A0AAD8ZE07</accession>
<dbReference type="Pfam" id="PF23253">
    <property type="entry name" value="KH_PARP14_6"/>
    <property type="match status" value="1"/>
</dbReference>
<feature type="domain" description="Macro" evidence="11">
    <location>
        <begin position="779"/>
        <end position="967"/>
    </location>
</feature>
<dbReference type="Pfam" id="PF23245">
    <property type="entry name" value="RRM_PARP14_2"/>
    <property type="match status" value="1"/>
</dbReference>
<feature type="region of interest" description="Disordered" evidence="8">
    <location>
        <begin position="84"/>
        <end position="145"/>
    </location>
</feature>
<dbReference type="SUPFAM" id="SSF52949">
    <property type="entry name" value="Macro domain-like"/>
    <property type="match status" value="3"/>
</dbReference>
<dbReference type="CDD" id="cd02907">
    <property type="entry name" value="Macro_Af1521_BAL-like"/>
    <property type="match status" value="1"/>
</dbReference>
<keyword evidence="5" id="KW-0539">Nucleus</keyword>
<dbReference type="Pfam" id="PF23222">
    <property type="entry name" value="RRM_PARP14_1"/>
    <property type="match status" value="1"/>
</dbReference>
<dbReference type="PANTHER" id="PTHR14453">
    <property type="entry name" value="PARP/ZINC FINGER CCCH TYPE DOMAIN CONTAINING PROTEIN"/>
    <property type="match status" value="1"/>
</dbReference>
<dbReference type="CDD" id="cd02903">
    <property type="entry name" value="Macro_BAL-like"/>
    <property type="match status" value="2"/>
</dbReference>
<dbReference type="PROSITE" id="PS50918">
    <property type="entry name" value="WWE"/>
    <property type="match status" value="1"/>
</dbReference>
<dbReference type="GO" id="GO:0070212">
    <property type="term" value="P:protein poly-ADP-ribosylation"/>
    <property type="evidence" value="ECO:0007669"/>
    <property type="project" value="TreeGrafter"/>
</dbReference>
<evidence type="ECO:0000256" key="7">
    <source>
        <dbReference type="RuleBase" id="RU362114"/>
    </source>
</evidence>
<evidence type="ECO:0000256" key="6">
    <source>
        <dbReference type="ARBA" id="ARBA00024347"/>
    </source>
</evidence>
<feature type="domain" description="Macro" evidence="11">
    <location>
        <begin position="998"/>
        <end position="1180"/>
    </location>
</feature>
<dbReference type="EMBL" id="JAROKS010000013">
    <property type="protein sequence ID" value="KAK1797652.1"/>
    <property type="molecule type" value="Genomic_DNA"/>
</dbReference>
<comment type="similarity">
    <text evidence="6">Belongs to the ARTD/PARP family.</text>
</comment>
<evidence type="ECO:0000313" key="13">
    <source>
        <dbReference type="Proteomes" id="UP001239994"/>
    </source>
</evidence>
<dbReference type="InterPro" id="IPR043472">
    <property type="entry name" value="Macro_dom-like"/>
</dbReference>
<dbReference type="Pfam" id="PF00644">
    <property type="entry name" value="PARP"/>
    <property type="match status" value="1"/>
</dbReference>
<feature type="domain" description="WWE" evidence="9">
    <location>
        <begin position="1533"/>
        <end position="1609"/>
    </location>
</feature>
<dbReference type="GO" id="GO:0003714">
    <property type="term" value="F:transcription corepressor activity"/>
    <property type="evidence" value="ECO:0007669"/>
    <property type="project" value="TreeGrafter"/>
</dbReference>
<dbReference type="InterPro" id="IPR057045">
    <property type="entry name" value="PARP14_KH_3"/>
</dbReference>
<dbReference type="GO" id="GO:0005634">
    <property type="term" value="C:nucleus"/>
    <property type="evidence" value="ECO:0007669"/>
    <property type="project" value="UniProtKB-SubCell"/>
</dbReference>
<feature type="compositionally biased region" description="Polar residues" evidence="8">
    <location>
        <begin position="102"/>
        <end position="125"/>
    </location>
</feature>
<feature type="compositionally biased region" description="Basic and acidic residues" evidence="8">
    <location>
        <begin position="90"/>
        <end position="101"/>
    </location>
</feature>
<dbReference type="InterPro" id="IPR052056">
    <property type="entry name" value="Mono-ARTD/PARP"/>
</dbReference>
<dbReference type="Pfam" id="PF23252">
    <property type="entry name" value="KH_PARP14_5"/>
    <property type="match status" value="1"/>
</dbReference>
<dbReference type="PANTHER" id="PTHR14453:SF89">
    <property type="entry name" value="PROTEIN MONO-ADP-RIBOSYLTRANSFERASE PARP14"/>
    <property type="match status" value="1"/>
</dbReference>
<comment type="caution">
    <text evidence="12">The sequence shown here is derived from an EMBL/GenBank/DDBJ whole genome shotgun (WGS) entry which is preliminary data.</text>
</comment>
<keyword evidence="3 7" id="KW-0808">Transferase</keyword>
<dbReference type="EC" id="2.4.2.-" evidence="7"/>
<comment type="subcellular location">
    <subcellularLocation>
        <location evidence="1">Nucleus</location>
    </subcellularLocation>
</comment>
<keyword evidence="13" id="KW-1185">Reference proteome</keyword>
<dbReference type="Gene3D" id="3.30.70.330">
    <property type="match status" value="2"/>
</dbReference>
<dbReference type="InterPro" id="IPR037197">
    <property type="entry name" value="WWE_dom_sf"/>
</dbReference>
<dbReference type="GO" id="GO:0010629">
    <property type="term" value="P:negative regulation of gene expression"/>
    <property type="evidence" value="ECO:0007669"/>
    <property type="project" value="TreeGrafter"/>
</dbReference>
<feature type="compositionally biased region" description="Low complexity" evidence="8">
    <location>
        <begin position="981"/>
        <end position="1002"/>
    </location>
</feature>
<dbReference type="InterPro" id="IPR004170">
    <property type="entry name" value="WWE_dom"/>
</dbReference>
<sequence>MAEEFPYALFVDGKWDPETPKLKNKLTIYFQSRKSNGGDCSVQYDASDGQRAIVRFKLEEVRENVIQKPTHQIKLGKDLVTLNVYPPSGDSKDTPESKSTSKTDQTGLRSQEESPAQDESATSGELQCEEVKEELPEDSTDPAPRSAVLSNIQNMSQEFLHMLVENVLKGGSESKEFNIEFITESNCAVVTFPSRKGAEHFIMSCPGNSVVRRKNLEVSPLKTTKMVKAEDVPSGVNSDYFVLYFEKFGEVDDDVEILEDEQSVIITFCDHTAVNTVLKAQHQIKKHPIRVYPYYASLGTALYGRERPTLKLPETFIQNIDKSIWKYLQENQRSLDLLMEYMSKHWCQLDLGDTAVRISPHRSLLCQGVQTRKLLQMWKEKASAEFTSAMSKYKALEIPLQRDAWVELATEVPKILESEPVTLVLHKDQGTIIMAGLVEDVCRTANIVKNIVDTTTQRIQREIGSVTDELLMDPSIYEIIMLSGLKQNLKVIFPELDVNYHKQSQKITLYGLKQEVLESKNKILQEIVSLHQRMVELKPSILEFLCKGTREELNRNLFLSKGISASLEIKENHAWLFAKTEKSLSDSEEQLTALLCCKHLDVEDPTVLRREEWHNLVANLNITFNSKELAVVINTSDNQVEVSGFVQPVLLVQEQLSEYINNNSLITETFMTEKIIVRFIQEHKKENWFDNVKNNVNVDFKDNTISLYGPRIYVSQCKPLFEDLLSSVFCCNFKVAKPGARKSFKNKETMYIATAKNIMGCLVELADKDDLSQVADVTMEKRGVLTPDGVEIIVNKGDMCYYPVDAVVNPANDKLDFNGGLSMALSTAAGPQLQEACKKIIKKQTKLNMGDAVLTEAGGQLRCRYVIHAVGPLFDASDPQKAVRLLKKAVIKSLNLADRENCQSLAIPAISSGNYGFPLDLCADTIVAALKEFFEFMMGDTCLRKIHLIDNNVRTVEALKAAVQKVYGQRFTSQKMTSDVNSSNHQQNLNLSSSSSHGSSQSVKTNEGLTITISQCNIQDASADVVVNSISSDLALNHGAISSAIFKAAGPHLQDLLNQHAVNPAPVGAIFVTNGCNLKTNLVFHAVAPHWKGSEQKVMEDIMSKCLDEAEQRKQGSIVFPAIGTGNLGFPKSLVASLMLDSIVQYSKKNPKHVQKVMFALHPKDTETIKAFTDEFNKSFNTQSSPTSAVTQQQYKGPFSKITSPISGTYETTVGGVMLQVLNGDITIEKTDVIVNSSNDDFTMKSGVSKAVLDAAGPIVEAECKQLGAQQNQGLIMTQQGNLQCKKIIHISGKSNPAIIRQLVMQALKICVQQNFTSISFPAFGTGQGGVNAGLVADAMLDAVIDFVKQTPQSSLRLVRIVIFQAPMLADFHQSMLKREATDKQKKGTTLTKIISYAKSWFGSGDKDVKQQKGKSFVMEDKVVHAACFSICGPSQAAVHRTQQWLEKLISEEQAFQEISDAVILSLSDKDIQRIQDLQQDMDISVRMEFKSQAAAAGGSGEATIIVEGITRDVLAAASEIQTMIKRTREEVDLKKQISMTLDLVDWQYQQGGQYHSFDPQTNYFLEKALAVDAHQADITFQGQLYKVTMPDGPAVSGSNQMNIRRVDKLNVASTDSLPQEWDTMKADELFKVCPLQSGSKEYNDVLSHFRKTCNKNVIKIERIQNPGIWKNYQNNKTIMEHKNKHQNNEKRLFHGTRPDSKVHINMRGFNRSYAGLNAAAFGKGTYFALNASYSAQPTYSVPDQQGQRHMYLCRVLTGDYTVGNHSMIVPPPKTANSTDLYDTVVDNASAPTIFVVFRDDNAYPEYLITFT</sequence>
<evidence type="ECO:0000256" key="3">
    <source>
        <dbReference type="ARBA" id="ARBA00022679"/>
    </source>
</evidence>
<dbReference type="InterPro" id="IPR057050">
    <property type="entry name" value="RRM_PARP14_2"/>
</dbReference>
<dbReference type="SUPFAM" id="SSF56399">
    <property type="entry name" value="ADP-ribosylation"/>
    <property type="match status" value="1"/>
</dbReference>
<dbReference type="Gene3D" id="3.40.220.10">
    <property type="entry name" value="Leucine Aminopeptidase, subunit E, domain 1"/>
    <property type="match status" value="3"/>
</dbReference>
<dbReference type="Pfam" id="PF01661">
    <property type="entry name" value="Macro"/>
    <property type="match status" value="3"/>
</dbReference>
<keyword evidence="2 7" id="KW-0328">Glycosyltransferase</keyword>
<dbReference type="InterPro" id="IPR057049">
    <property type="entry name" value="PARP14_KH_8"/>
</dbReference>
<reference evidence="12" key="1">
    <citation type="submission" date="2023-03" db="EMBL/GenBank/DDBJ databases">
        <title>Electrophorus voltai genome.</title>
        <authorList>
            <person name="Bian C."/>
        </authorList>
    </citation>
    <scope>NUCLEOTIDE SEQUENCE</scope>
    <source>
        <strain evidence="12">CB-2022</strain>
        <tissue evidence="12">Muscle</tissue>
    </source>
</reference>
<dbReference type="Pfam" id="PF23248">
    <property type="entry name" value="KH_PARP14_2"/>
    <property type="match status" value="1"/>
</dbReference>
<dbReference type="PROSITE" id="PS51059">
    <property type="entry name" value="PARP_CATALYTIC"/>
    <property type="match status" value="1"/>
</dbReference>
<dbReference type="InterPro" id="IPR057043">
    <property type="entry name" value="PARP14_KH_2"/>
</dbReference>
<evidence type="ECO:0000256" key="1">
    <source>
        <dbReference type="ARBA" id="ARBA00004123"/>
    </source>
</evidence>
<name>A0AAD8ZE07_9TELE</name>
<dbReference type="InterPro" id="IPR057044">
    <property type="entry name" value="PARP14_KH_1"/>
</dbReference>
<dbReference type="Pfam" id="PF23084">
    <property type="entry name" value="KH_PARP14_1"/>
    <property type="match status" value="1"/>
</dbReference>
<dbReference type="Pfam" id="PF23249">
    <property type="entry name" value="KH_PARP14_3"/>
    <property type="match status" value="1"/>
</dbReference>
<protein>
    <recommendedName>
        <fullName evidence="7">Poly [ADP-ribose] polymerase</fullName>
        <shortName evidence="7">PARP</shortName>
        <ecNumber evidence="7">2.4.2.-</ecNumber>
    </recommendedName>
</protein>
<evidence type="ECO:0000256" key="8">
    <source>
        <dbReference type="SAM" id="MobiDB-lite"/>
    </source>
</evidence>
<evidence type="ECO:0000259" key="9">
    <source>
        <dbReference type="PROSITE" id="PS50918"/>
    </source>
</evidence>
<evidence type="ECO:0000256" key="5">
    <source>
        <dbReference type="ARBA" id="ARBA00023242"/>
    </source>
</evidence>
<dbReference type="CDD" id="cd01439">
    <property type="entry name" value="TCCD_inducible_PARP_like"/>
    <property type="match status" value="1"/>
</dbReference>
<dbReference type="Gene3D" id="3.30.720.50">
    <property type="match status" value="1"/>
</dbReference>
<dbReference type="Pfam" id="PF23254">
    <property type="entry name" value="KH_PARP14_8"/>
    <property type="match status" value="1"/>
</dbReference>
<dbReference type="FunFam" id="3.90.228.10:FF:000008">
    <property type="entry name" value="Poly [ADP-ribose] polymerase"/>
    <property type="match status" value="1"/>
</dbReference>
<keyword evidence="4 7" id="KW-0520">NAD</keyword>
<evidence type="ECO:0000313" key="12">
    <source>
        <dbReference type="EMBL" id="KAK1797652.1"/>
    </source>
</evidence>
<evidence type="ECO:0000256" key="2">
    <source>
        <dbReference type="ARBA" id="ARBA00022676"/>
    </source>
</evidence>
<dbReference type="GO" id="GO:0005737">
    <property type="term" value="C:cytoplasm"/>
    <property type="evidence" value="ECO:0007669"/>
    <property type="project" value="TreeGrafter"/>
</dbReference>
<dbReference type="InterPro" id="IPR057047">
    <property type="entry name" value="PARP14_KH_5"/>
</dbReference>
<gene>
    <name evidence="12" type="ORF">P4O66_008023</name>
</gene>
<dbReference type="InterPro" id="IPR057048">
    <property type="entry name" value="PARP14_KH_6"/>
</dbReference>
<dbReference type="InterPro" id="IPR002589">
    <property type="entry name" value="Macro_dom"/>
</dbReference>
<dbReference type="GO" id="GO:1990404">
    <property type="term" value="F:NAD+-protein mono-ADP-ribosyltransferase activity"/>
    <property type="evidence" value="ECO:0007669"/>
    <property type="project" value="TreeGrafter"/>
</dbReference>
<evidence type="ECO:0000259" key="10">
    <source>
        <dbReference type="PROSITE" id="PS51059"/>
    </source>
</evidence>
<dbReference type="InterPro" id="IPR012317">
    <property type="entry name" value="Poly(ADP-ribose)pol_cat_dom"/>
</dbReference>
<dbReference type="Pfam" id="PF23085">
    <property type="entry name" value="RRM_PARP14_3"/>
    <property type="match status" value="1"/>
</dbReference>
<organism evidence="12 13">
    <name type="scientific">Electrophorus voltai</name>
    <dbReference type="NCBI Taxonomy" id="2609070"/>
    <lineage>
        <taxon>Eukaryota</taxon>
        <taxon>Metazoa</taxon>
        <taxon>Chordata</taxon>
        <taxon>Craniata</taxon>
        <taxon>Vertebrata</taxon>
        <taxon>Euteleostomi</taxon>
        <taxon>Actinopterygii</taxon>
        <taxon>Neopterygii</taxon>
        <taxon>Teleostei</taxon>
        <taxon>Ostariophysi</taxon>
        <taxon>Gymnotiformes</taxon>
        <taxon>Gymnotoidei</taxon>
        <taxon>Gymnotidae</taxon>
        <taxon>Electrophorus</taxon>
    </lineage>
</organism>
<dbReference type="SMART" id="SM00506">
    <property type="entry name" value="A1pp"/>
    <property type="match status" value="3"/>
</dbReference>
<feature type="domain" description="Macro" evidence="11">
    <location>
        <begin position="1206"/>
        <end position="1380"/>
    </location>
</feature>
<dbReference type="Pfam" id="PF23251">
    <property type="entry name" value="KH_PARP14_4"/>
    <property type="match status" value="1"/>
</dbReference>
<dbReference type="SUPFAM" id="SSF117839">
    <property type="entry name" value="WWE domain"/>
    <property type="match status" value="1"/>
</dbReference>
<evidence type="ECO:0000259" key="11">
    <source>
        <dbReference type="PROSITE" id="PS51154"/>
    </source>
</evidence>
<dbReference type="PROSITE" id="PS51154">
    <property type="entry name" value="MACRO"/>
    <property type="match status" value="3"/>
</dbReference>
<dbReference type="InterPro" id="IPR057046">
    <property type="entry name" value="PARP14_KH_4"/>
</dbReference>
<dbReference type="Gene3D" id="3.90.228.10">
    <property type="match status" value="1"/>
</dbReference>
<feature type="region of interest" description="Disordered" evidence="8">
    <location>
        <begin position="977"/>
        <end position="1003"/>
    </location>
</feature>
<dbReference type="InterPro" id="IPR057051">
    <property type="entry name" value="PARP14_RPM_1"/>
</dbReference>
<feature type="domain" description="PARP catalytic" evidence="10">
    <location>
        <begin position="1618"/>
        <end position="1812"/>
    </location>
</feature>
<proteinExistence type="inferred from homology"/>